<evidence type="ECO:0000256" key="1">
    <source>
        <dbReference type="ARBA" id="ARBA00004273"/>
    </source>
</evidence>
<keyword evidence="8 11" id="KW-0496">Mitochondrion</keyword>
<dbReference type="GO" id="GO:0045259">
    <property type="term" value="C:proton-transporting ATP synthase complex"/>
    <property type="evidence" value="ECO:0007669"/>
    <property type="project" value="UniProtKB-UniRule"/>
</dbReference>
<keyword evidence="3 11" id="KW-0813">Transport</keyword>
<dbReference type="InParanoid" id="A0A0L0HE92"/>
<evidence type="ECO:0000256" key="4">
    <source>
        <dbReference type="ARBA" id="ARBA00022547"/>
    </source>
</evidence>
<dbReference type="EMBL" id="KQ257458">
    <property type="protein sequence ID" value="KNC99299.1"/>
    <property type="molecule type" value="Genomic_DNA"/>
</dbReference>
<sequence>MATGELDWLNRPSINPNLHGSLHPLITTLPMASIVNINSANLLRLGALGVGVFYGFTHKASLTRFVQQRKEEASRKHHEELIEEAKIAYEAQVNKEQAVLAKKAGIPTIDSDSYRFDAERYLNFAISQVEKDTPAPKK</sequence>
<dbReference type="VEuPathDB" id="FungiDB:SPPG_05553"/>
<keyword evidence="7 11" id="KW-0406">Ion transport</keyword>
<dbReference type="OMA" id="FYGLYHQ"/>
<comment type="function">
    <text evidence="11">Subunit e, of the mitochondrial membrane ATP synthase complex (F(1)F(0) ATP synthase or Complex V) that produces ATP from ADP in the presence of a proton gradient across the membrane which is generated by electron transport complexes of the respiratory chain. ATP synthase complex consist of a soluble F(1) head domain - the catalytic core - and a membrane F(1) domain - the membrane proton channel. These two domains are linked by a central stalk rotating inside the F(1) region and a stationary peripheral stalk. During catalysis, ATP synthesis in the catalytic domain of F(1) is coupled via a rotary mechanism of the central stalk subunits to proton translocation. In vivo, can only synthesize ATP although its ATP hydrolase activity can be activated artificially in vitro. Part of the complex F(0) domain.</text>
</comment>
<evidence type="ECO:0000256" key="11">
    <source>
        <dbReference type="RuleBase" id="RU367005"/>
    </source>
</evidence>
<evidence type="ECO:0000256" key="3">
    <source>
        <dbReference type="ARBA" id="ARBA00022448"/>
    </source>
</evidence>
<evidence type="ECO:0000313" key="12">
    <source>
        <dbReference type="EMBL" id="KNC99299.1"/>
    </source>
</evidence>
<reference evidence="12 13" key="1">
    <citation type="submission" date="2009-08" db="EMBL/GenBank/DDBJ databases">
        <title>The Genome Sequence of Spizellomyces punctatus strain DAOM BR117.</title>
        <authorList>
            <consortium name="The Broad Institute Genome Sequencing Platform"/>
            <person name="Russ C."/>
            <person name="Cuomo C."/>
            <person name="Shea T."/>
            <person name="Young S.K."/>
            <person name="Zeng Q."/>
            <person name="Koehrsen M."/>
            <person name="Haas B."/>
            <person name="Borodovsky M."/>
            <person name="Guigo R."/>
            <person name="Alvarado L."/>
            <person name="Berlin A."/>
            <person name="Bochicchio J."/>
            <person name="Borenstein D."/>
            <person name="Chapman S."/>
            <person name="Chen Z."/>
            <person name="Engels R."/>
            <person name="Freedman E."/>
            <person name="Gellesch M."/>
            <person name="Goldberg J."/>
            <person name="Griggs A."/>
            <person name="Gujja S."/>
            <person name="Heiman D."/>
            <person name="Hepburn T."/>
            <person name="Howarth C."/>
            <person name="Jen D."/>
            <person name="Larson L."/>
            <person name="Lewis B."/>
            <person name="Mehta T."/>
            <person name="Park D."/>
            <person name="Pearson M."/>
            <person name="Roberts A."/>
            <person name="Saif S."/>
            <person name="Shenoy N."/>
            <person name="Sisk P."/>
            <person name="Stolte C."/>
            <person name="Sykes S."/>
            <person name="Thomson T."/>
            <person name="Walk T."/>
            <person name="White J."/>
            <person name="Yandava C."/>
            <person name="Burger G."/>
            <person name="Gray M.W."/>
            <person name="Holland P.W.H."/>
            <person name="King N."/>
            <person name="Lang F.B.F."/>
            <person name="Roger A.J."/>
            <person name="Ruiz-Trillo I."/>
            <person name="Lander E."/>
            <person name="Nusbaum C."/>
        </authorList>
    </citation>
    <scope>NUCLEOTIDE SEQUENCE [LARGE SCALE GENOMIC DNA]</scope>
    <source>
        <strain evidence="12 13">DAOM BR117</strain>
    </source>
</reference>
<proteinExistence type="inferred from homology"/>
<evidence type="ECO:0000256" key="7">
    <source>
        <dbReference type="ARBA" id="ARBA00023065"/>
    </source>
</evidence>
<dbReference type="Proteomes" id="UP000053201">
    <property type="component" value="Unassembled WGS sequence"/>
</dbReference>
<keyword evidence="10 11" id="KW-0066">ATP synthesis</keyword>
<dbReference type="GO" id="GO:0005743">
    <property type="term" value="C:mitochondrial inner membrane"/>
    <property type="evidence" value="ECO:0007669"/>
    <property type="project" value="UniProtKB-SubCell"/>
</dbReference>
<dbReference type="RefSeq" id="XP_016607339.1">
    <property type="nucleotide sequence ID" value="XM_016753760.1"/>
</dbReference>
<name>A0A0L0HE92_SPIPD</name>
<evidence type="ECO:0000256" key="2">
    <source>
        <dbReference type="ARBA" id="ARBA00007333"/>
    </source>
</evidence>
<evidence type="ECO:0000256" key="8">
    <source>
        <dbReference type="ARBA" id="ARBA00023128"/>
    </source>
</evidence>
<comment type="subcellular location">
    <subcellularLocation>
        <location evidence="1 11">Mitochondrion inner membrane</location>
    </subcellularLocation>
</comment>
<organism evidence="12 13">
    <name type="scientific">Spizellomyces punctatus (strain DAOM BR117)</name>
    <dbReference type="NCBI Taxonomy" id="645134"/>
    <lineage>
        <taxon>Eukaryota</taxon>
        <taxon>Fungi</taxon>
        <taxon>Fungi incertae sedis</taxon>
        <taxon>Chytridiomycota</taxon>
        <taxon>Chytridiomycota incertae sedis</taxon>
        <taxon>Chytridiomycetes</taxon>
        <taxon>Spizellomycetales</taxon>
        <taxon>Spizellomycetaceae</taxon>
        <taxon>Spizellomyces</taxon>
    </lineage>
</organism>
<dbReference type="GO" id="GO:0015986">
    <property type="term" value="P:proton motive force-driven ATP synthesis"/>
    <property type="evidence" value="ECO:0007669"/>
    <property type="project" value="InterPro"/>
</dbReference>
<protein>
    <recommendedName>
        <fullName evidence="11">ATP synthase F(0) complex subunit e, mitochondrial</fullName>
    </recommendedName>
</protein>
<comment type="similarity">
    <text evidence="2 11">Belongs to the ATPase e subunit family.</text>
</comment>
<dbReference type="GO" id="GO:0015078">
    <property type="term" value="F:proton transmembrane transporter activity"/>
    <property type="evidence" value="ECO:0007669"/>
    <property type="project" value="InterPro"/>
</dbReference>
<gene>
    <name evidence="12" type="ORF">SPPG_05553</name>
</gene>
<dbReference type="OrthoDB" id="2125027at2759"/>
<keyword evidence="5 11" id="KW-0375">Hydrogen ion transport</keyword>
<evidence type="ECO:0000313" key="13">
    <source>
        <dbReference type="Proteomes" id="UP000053201"/>
    </source>
</evidence>
<dbReference type="Pfam" id="PF05680">
    <property type="entry name" value="ATP-synt_E"/>
    <property type="match status" value="1"/>
</dbReference>
<dbReference type="AlphaFoldDB" id="A0A0L0HE92"/>
<comment type="subunit">
    <text evidence="11">F-type ATPases have 2 components, CF(1) - the catalytic core - and CF(0) - the membrane proton channel. CF(1) and CF(0) have multiple subunits.</text>
</comment>
<dbReference type="InterPro" id="IPR008386">
    <property type="entry name" value="ATP_synth_F0_esu_mt"/>
</dbReference>
<keyword evidence="4 11" id="KW-0138">CF(0)</keyword>
<evidence type="ECO:0000256" key="6">
    <source>
        <dbReference type="ARBA" id="ARBA00022792"/>
    </source>
</evidence>
<keyword evidence="13" id="KW-1185">Reference proteome</keyword>
<keyword evidence="9" id="KW-0472">Membrane</keyword>
<evidence type="ECO:0000256" key="9">
    <source>
        <dbReference type="ARBA" id="ARBA00023136"/>
    </source>
</evidence>
<evidence type="ECO:0000256" key="5">
    <source>
        <dbReference type="ARBA" id="ARBA00022781"/>
    </source>
</evidence>
<dbReference type="GeneID" id="27688918"/>
<keyword evidence="6 11" id="KW-0999">Mitochondrion inner membrane</keyword>
<accession>A0A0L0HE92</accession>
<evidence type="ECO:0000256" key="10">
    <source>
        <dbReference type="ARBA" id="ARBA00023310"/>
    </source>
</evidence>